<dbReference type="Pfam" id="PF03114">
    <property type="entry name" value="BAR"/>
    <property type="match status" value="1"/>
</dbReference>
<dbReference type="OrthoDB" id="27823at2759"/>
<feature type="compositionally biased region" description="Polar residues" evidence="4">
    <location>
        <begin position="325"/>
        <end position="338"/>
    </location>
</feature>
<dbReference type="Pfam" id="PF07653">
    <property type="entry name" value="SH3_2"/>
    <property type="match status" value="1"/>
</dbReference>
<dbReference type="InterPro" id="IPR027267">
    <property type="entry name" value="AH/BAR_dom_sf"/>
</dbReference>
<dbReference type="InterPro" id="IPR004148">
    <property type="entry name" value="BAR_dom"/>
</dbReference>
<evidence type="ECO:0000259" key="6">
    <source>
        <dbReference type="PROSITE" id="PS51021"/>
    </source>
</evidence>
<dbReference type="Gene3D" id="2.30.30.40">
    <property type="entry name" value="SH3 Domains"/>
    <property type="match status" value="2"/>
</dbReference>
<feature type="region of interest" description="Disordered" evidence="4">
    <location>
        <begin position="214"/>
        <end position="234"/>
    </location>
</feature>
<feature type="domain" description="SH3" evidence="5">
    <location>
        <begin position="432"/>
        <end position="496"/>
    </location>
</feature>
<dbReference type="InParanoid" id="A0A2J7R450"/>
<dbReference type="GO" id="GO:0005085">
    <property type="term" value="F:guanyl-nucleotide exchange factor activity"/>
    <property type="evidence" value="ECO:0007669"/>
    <property type="project" value="UniProtKB-KW"/>
</dbReference>
<dbReference type="PROSITE" id="PS51021">
    <property type="entry name" value="BAR"/>
    <property type="match status" value="1"/>
</dbReference>
<dbReference type="InterPro" id="IPR051492">
    <property type="entry name" value="Dynamin-Rho_GEF"/>
</dbReference>
<dbReference type="PANTHER" id="PTHR22834:SF20">
    <property type="entry name" value="SH3 DOMAIN-CONTAINING PROTEIN"/>
    <property type="match status" value="1"/>
</dbReference>
<evidence type="ECO:0000256" key="3">
    <source>
        <dbReference type="PROSITE-ProRule" id="PRU00192"/>
    </source>
</evidence>
<sequence>MEKTVRSFLKDVEIFLCGMHETITYQLNIGASIVPFYQESNSEAEDYHKLQQLICRRFWVEFKKIVEQRVLVPLHTLVELFEGPAILVQKRHDKLLDYDGCFAKAEKNKENRLIQEELLATKSNYEALNSQLLEELPTLNSLASEMLVECLAAFIMARKMFSGRITKEYFALMETPFMKSAQGDAIESFAVKHSLVWNQLGRFSFSPKSVKTDTLTKRNSKTSPTSATKQFESDTLNKHNQIQSHSQQAYLQSRYSHDMLYCVAVPYTAAEAVELTVSRGNIVAVIKKHDPLGDTRMWFVEDGLTKGFVPNSSLEPLYQGIHSAGPTNLPSGSTNDDVPSQERSRSRDQRKSQVGTHSPTPRLLEPPPPSYDEVVSSADSSPRLERSRASAASEREYQSTREHEKDTHIYEEIPESATRSIYENVPNIGSGNAPGFFYAAYDFEGSGMHMLSVKSGQIVLVLQQQDIQGNPEWWFVEDRFGEKGYVPGNYLRKYEQ</sequence>
<evidence type="ECO:0000256" key="2">
    <source>
        <dbReference type="ARBA" id="ARBA00022658"/>
    </source>
</evidence>
<dbReference type="SUPFAM" id="SSF50044">
    <property type="entry name" value="SH3-domain"/>
    <property type="match status" value="2"/>
</dbReference>
<protein>
    <submittedName>
        <fullName evidence="7">Uncharacterized protein</fullName>
    </submittedName>
</protein>
<dbReference type="AlphaFoldDB" id="A0A2J7R450"/>
<dbReference type="PROSITE" id="PS50002">
    <property type="entry name" value="SH3"/>
    <property type="match status" value="2"/>
</dbReference>
<comment type="caution">
    <text evidence="7">The sequence shown here is derived from an EMBL/GenBank/DDBJ whole genome shotgun (WGS) entry which is preliminary data.</text>
</comment>
<dbReference type="PANTHER" id="PTHR22834">
    <property type="entry name" value="NUCLEAR FUSION PROTEIN FUS2"/>
    <property type="match status" value="1"/>
</dbReference>
<feature type="compositionally biased region" description="Basic and acidic residues" evidence="4">
    <location>
        <begin position="382"/>
        <end position="411"/>
    </location>
</feature>
<feature type="compositionally biased region" description="Polar residues" evidence="4">
    <location>
        <begin position="221"/>
        <end position="230"/>
    </location>
</feature>
<keyword evidence="8" id="KW-1185">Reference proteome</keyword>
<organism evidence="7 8">
    <name type="scientific">Cryptotermes secundus</name>
    <dbReference type="NCBI Taxonomy" id="105785"/>
    <lineage>
        <taxon>Eukaryota</taxon>
        <taxon>Metazoa</taxon>
        <taxon>Ecdysozoa</taxon>
        <taxon>Arthropoda</taxon>
        <taxon>Hexapoda</taxon>
        <taxon>Insecta</taxon>
        <taxon>Pterygota</taxon>
        <taxon>Neoptera</taxon>
        <taxon>Polyneoptera</taxon>
        <taxon>Dictyoptera</taxon>
        <taxon>Blattodea</taxon>
        <taxon>Blattoidea</taxon>
        <taxon>Termitoidae</taxon>
        <taxon>Kalotermitidae</taxon>
        <taxon>Cryptotermitinae</taxon>
        <taxon>Cryptotermes</taxon>
    </lineage>
</organism>
<reference evidence="7 8" key="1">
    <citation type="submission" date="2017-12" db="EMBL/GenBank/DDBJ databases">
        <title>Hemimetabolous genomes reveal molecular basis of termite eusociality.</title>
        <authorList>
            <person name="Harrison M.C."/>
            <person name="Jongepier E."/>
            <person name="Robertson H.M."/>
            <person name="Arning N."/>
            <person name="Bitard-Feildel T."/>
            <person name="Chao H."/>
            <person name="Childers C.P."/>
            <person name="Dinh H."/>
            <person name="Doddapaneni H."/>
            <person name="Dugan S."/>
            <person name="Gowin J."/>
            <person name="Greiner C."/>
            <person name="Han Y."/>
            <person name="Hu H."/>
            <person name="Hughes D.S.T."/>
            <person name="Huylmans A.-K."/>
            <person name="Kemena C."/>
            <person name="Kremer L.P.M."/>
            <person name="Lee S.L."/>
            <person name="Lopez-Ezquerra A."/>
            <person name="Mallet L."/>
            <person name="Monroy-Kuhn J.M."/>
            <person name="Moser A."/>
            <person name="Murali S.C."/>
            <person name="Muzny D.M."/>
            <person name="Otani S."/>
            <person name="Piulachs M.-D."/>
            <person name="Poelchau M."/>
            <person name="Qu J."/>
            <person name="Schaub F."/>
            <person name="Wada-Katsumata A."/>
            <person name="Worley K.C."/>
            <person name="Xie Q."/>
            <person name="Ylla G."/>
            <person name="Poulsen M."/>
            <person name="Gibbs R.A."/>
            <person name="Schal C."/>
            <person name="Richards S."/>
            <person name="Belles X."/>
            <person name="Korb J."/>
            <person name="Bornberg-Bauer E."/>
        </authorList>
    </citation>
    <scope>NUCLEOTIDE SEQUENCE [LARGE SCALE GENOMIC DNA]</scope>
    <source>
        <tissue evidence="7">Whole body</tissue>
    </source>
</reference>
<feature type="domain" description="BAR" evidence="6">
    <location>
        <begin position="1"/>
        <end position="182"/>
    </location>
</feature>
<name>A0A2J7R450_9NEOP</name>
<evidence type="ECO:0000313" key="8">
    <source>
        <dbReference type="Proteomes" id="UP000235965"/>
    </source>
</evidence>
<keyword evidence="2" id="KW-0344">Guanine-nucleotide releasing factor</keyword>
<evidence type="ECO:0000259" key="5">
    <source>
        <dbReference type="PROSITE" id="PS50002"/>
    </source>
</evidence>
<feature type="region of interest" description="Disordered" evidence="4">
    <location>
        <begin position="319"/>
        <end position="415"/>
    </location>
</feature>
<accession>A0A2J7R450</accession>
<feature type="domain" description="SH3" evidence="5">
    <location>
        <begin position="256"/>
        <end position="319"/>
    </location>
</feature>
<evidence type="ECO:0000313" key="7">
    <source>
        <dbReference type="EMBL" id="PNF35608.1"/>
    </source>
</evidence>
<proteinExistence type="predicted"/>
<dbReference type="Gene3D" id="1.20.1270.60">
    <property type="entry name" value="Arfaptin homology (AH) domain/BAR domain"/>
    <property type="match status" value="1"/>
</dbReference>
<dbReference type="STRING" id="105785.A0A2J7R450"/>
<keyword evidence="1 3" id="KW-0728">SH3 domain</keyword>
<dbReference type="InterPro" id="IPR001452">
    <property type="entry name" value="SH3_domain"/>
</dbReference>
<dbReference type="SUPFAM" id="SSF103657">
    <property type="entry name" value="BAR/IMD domain-like"/>
    <property type="match status" value="1"/>
</dbReference>
<evidence type="ECO:0000256" key="1">
    <source>
        <dbReference type="ARBA" id="ARBA00022443"/>
    </source>
</evidence>
<evidence type="ECO:0000256" key="4">
    <source>
        <dbReference type="SAM" id="MobiDB-lite"/>
    </source>
</evidence>
<dbReference type="SMART" id="SM00326">
    <property type="entry name" value="SH3"/>
    <property type="match status" value="2"/>
</dbReference>
<gene>
    <name evidence="7" type="ORF">B7P43_G02408</name>
</gene>
<dbReference type="GO" id="GO:0005737">
    <property type="term" value="C:cytoplasm"/>
    <property type="evidence" value="ECO:0007669"/>
    <property type="project" value="InterPro"/>
</dbReference>
<dbReference type="Proteomes" id="UP000235965">
    <property type="component" value="Unassembled WGS sequence"/>
</dbReference>
<dbReference type="EMBL" id="NEVH01007816">
    <property type="protein sequence ID" value="PNF35608.1"/>
    <property type="molecule type" value="Genomic_DNA"/>
</dbReference>
<dbReference type="InterPro" id="IPR036028">
    <property type="entry name" value="SH3-like_dom_sf"/>
</dbReference>
<feature type="compositionally biased region" description="Basic and acidic residues" evidence="4">
    <location>
        <begin position="340"/>
        <end position="351"/>
    </location>
</feature>